<feature type="repeat" description="ANK" evidence="3">
    <location>
        <begin position="149"/>
        <end position="181"/>
    </location>
</feature>
<dbReference type="PROSITE" id="PS50088">
    <property type="entry name" value="ANK_REPEAT"/>
    <property type="match status" value="12"/>
</dbReference>
<name>A0A2G8JQ45_STIJA</name>
<comment type="caution">
    <text evidence="5">The sequence shown here is derived from an EMBL/GenBank/DDBJ whole genome shotgun (WGS) entry which is preliminary data.</text>
</comment>
<proteinExistence type="predicted"/>
<organism evidence="5 6">
    <name type="scientific">Stichopus japonicus</name>
    <name type="common">Sea cucumber</name>
    <dbReference type="NCBI Taxonomy" id="307972"/>
    <lineage>
        <taxon>Eukaryota</taxon>
        <taxon>Metazoa</taxon>
        <taxon>Echinodermata</taxon>
        <taxon>Eleutherozoa</taxon>
        <taxon>Echinozoa</taxon>
        <taxon>Holothuroidea</taxon>
        <taxon>Aspidochirotacea</taxon>
        <taxon>Aspidochirotida</taxon>
        <taxon>Stichopodidae</taxon>
        <taxon>Apostichopus</taxon>
    </lineage>
</organism>
<feature type="transmembrane region" description="Helical" evidence="4">
    <location>
        <begin position="654"/>
        <end position="676"/>
    </location>
</feature>
<dbReference type="Pfam" id="PF00023">
    <property type="entry name" value="Ank"/>
    <property type="match status" value="3"/>
</dbReference>
<feature type="repeat" description="ANK" evidence="3">
    <location>
        <begin position="82"/>
        <end position="115"/>
    </location>
</feature>
<dbReference type="SUPFAM" id="SSF48403">
    <property type="entry name" value="Ankyrin repeat"/>
    <property type="match status" value="2"/>
</dbReference>
<feature type="repeat" description="ANK" evidence="3">
    <location>
        <begin position="16"/>
        <end position="48"/>
    </location>
</feature>
<dbReference type="PANTHER" id="PTHR24198">
    <property type="entry name" value="ANKYRIN REPEAT AND PROTEIN KINASE DOMAIN-CONTAINING PROTEIN"/>
    <property type="match status" value="1"/>
</dbReference>
<feature type="repeat" description="ANK" evidence="3">
    <location>
        <begin position="362"/>
        <end position="386"/>
    </location>
</feature>
<reference evidence="5 6" key="1">
    <citation type="journal article" date="2017" name="PLoS Biol.">
        <title>The sea cucumber genome provides insights into morphological evolution and visceral regeneration.</title>
        <authorList>
            <person name="Zhang X."/>
            <person name="Sun L."/>
            <person name="Yuan J."/>
            <person name="Sun Y."/>
            <person name="Gao Y."/>
            <person name="Zhang L."/>
            <person name="Li S."/>
            <person name="Dai H."/>
            <person name="Hamel J.F."/>
            <person name="Liu C."/>
            <person name="Yu Y."/>
            <person name="Liu S."/>
            <person name="Lin W."/>
            <person name="Guo K."/>
            <person name="Jin S."/>
            <person name="Xu P."/>
            <person name="Storey K.B."/>
            <person name="Huan P."/>
            <person name="Zhang T."/>
            <person name="Zhou Y."/>
            <person name="Zhang J."/>
            <person name="Lin C."/>
            <person name="Li X."/>
            <person name="Xing L."/>
            <person name="Huo D."/>
            <person name="Sun M."/>
            <person name="Wang L."/>
            <person name="Mercier A."/>
            <person name="Li F."/>
            <person name="Yang H."/>
            <person name="Xiang J."/>
        </authorList>
    </citation>
    <scope>NUCLEOTIDE SEQUENCE [LARGE SCALE GENOMIC DNA]</scope>
    <source>
        <strain evidence="5">Shaxun</strain>
        <tissue evidence="5">Muscle</tissue>
    </source>
</reference>
<keyword evidence="4" id="KW-0472">Membrane</keyword>
<feature type="repeat" description="ANK" evidence="3">
    <location>
        <begin position="396"/>
        <end position="428"/>
    </location>
</feature>
<dbReference type="PROSITE" id="PS50297">
    <property type="entry name" value="ANK_REP_REGION"/>
    <property type="match status" value="11"/>
</dbReference>
<feature type="repeat" description="ANK" evidence="3">
    <location>
        <begin position="116"/>
        <end position="148"/>
    </location>
</feature>
<accession>A0A2G8JQ45</accession>
<feature type="repeat" description="ANK" evidence="3">
    <location>
        <begin position="219"/>
        <end position="251"/>
    </location>
</feature>
<dbReference type="PRINTS" id="PR01415">
    <property type="entry name" value="ANKYRIN"/>
</dbReference>
<feature type="repeat" description="ANK" evidence="3">
    <location>
        <begin position="252"/>
        <end position="272"/>
    </location>
</feature>
<sequence>MSQVGTHIKINTLIWNGWSPLLLASEEGHVETVKQLLNFNARVDVFDEHGKAALHLAAERGHREVAQILLTSKAFVNAKSKLGVTPLHLSAQNGHNELMKMLILNHGASIDALSVAKKTPLHLAAQYGQLIVCETLLNLKGDSYATDIHGQTPLHLAAENDHAEIVKLFLKYKPELVTMANADGSTCAHIAASKGSVAVIKELLRFNRSGVCSARNKKKDSTALHLAASGGHSQVVSVLLEAGASPTEETSDGLTAIHLAAKEGHVSVLEVLKGKVPWNAPSVKSGLTALHIAAHTGQIDFVREMLPTVPATIRSEISAGVALGDDYGLTPLHLACQSGHEGLVRLLLNSPGVQPDISTIMQGTIPLHLAARSGFTAVVGLLLSKSTTQLQAKDKRGRTGLHLASANGHYDMVSLLLGQGSDINASDRNGWTALHFAAKAGYLNVVKLLIESGASPKIETKDGKIPICYSASTNHHEVLSYLMKQDYNVPQLMEDKKFVFDIMVCGKYNDQASIQEFILRSPAPIETAVKLSRNFRLQSTREKERAKDLLEAGNFCEGIAVDLISIVGVPTGRDPLEVGKQSRVKFLDILIECEQKDAVAHPSVQRYLSDLWMGNLTWANWKILLLFILFLFCPLVWIYFSLPLRHRYHRLPIIKFMSVLVSHCYFISLLILTTVVTSFIEAFIATVAGAQLVRVVLLLWLSGLLVER</sequence>
<feature type="repeat" description="ANK" evidence="3">
    <location>
        <begin position="429"/>
        <end position="461"/>
    </location>
</feature>
<feature type="transmembrane region" description="Helical" evidence="4">
    <location>
        <begin position="623"/>
        <end position="642"/>
    </location>
</feature>
<dbReference type="STRING" id="307972.A0A2G8JQ45"/>
<gene>
    <name evidence="5" type="ORF">BSL78_25314</name>
</gene>
<feature type="repeat" description="ANK" evidence="3">
    <location>
        <begin position="49"/>
        <end position="81"/>
    </location>
</feature>
<dbReference type="InterPro" id="IPR002110">
    <property type="entry name" value="Ankyrin_rpt"/>
</dbReference>
<dbReference type="EMBL" id="MRZV01001439">
    <property type="protein sequence ID" value="PIK37853.1"/>
    <property type="molecule type" value="Genomic_DNA"/>
</dbReference>
<keyword evidence="4" id="KW-0812">Transmembrane</keyword>
<dbReference type="InterPro" id="IPR036770">
    <property type="entry name" value="Ankyrin_rpt-contain_sf"/>
</dbReference>
<evidence type="ECO:0000313" key="5">
    <source>
        <dbReference type="EMBL" id="PIK37853.1"/>
    </source>
</evidence>
<evidence type="ECO:0000256" key="3">
    <source>
        <dbReference type="PROSITE-ProRule" id="PRU00023"/>
    </source>
</evidence>
<keyword evidence="2 3" id="KW-0040">ANK repeat</keyword>
<keyword evidence="1" id="KW-0677">Repeat</keyword>
<dbReference type="Proteomes" id="UP000230750">
    <property type="component" value="Unassembled WGS sequence"/>
</dbReference>
<keyword evidence="6" id="KW-1185">Reference proteome</keyword>
<evidence type="ECO:0000256" key="2">
    <source>
        <dbReference type="ARBA" id="ARBA00023043"/>
    </source>
</evidence>
<feature type="repeat" description="ANK" evidence="3">
    <location>
        <begin position="327"/>
        <end position="349"/>
    </location>
</feature>
<dbReference type="AlphaFoldDB" id="A0A2G8JQ45"/>
<dbReference type="OrthoDB" id="195446at2759"/>
<keyword evidence="4" id="KW-1133">Transmembrane helix</keyword>
<feature type="transmembrane region" description="Helical" evidence="4">
    <location>
        <begin position="682"/>
        <end position="706"/>
    </location>
</feature>
<dbReference type="Gene3D" id="1.25.40.20">
    <property type="entry name" value="Ankyrin repeat-containing domain"/>
    <property type="match status" value="3"/>
</dbReference>
<evidence type="ECO:0000256" key="4">
    <source>
        <dbReference type="SAM" id="Phobius"/>
    </source>
</evidence>
<dbReference type="SMART" id="SM00248">
    <property type="entry name" value="ANK"/>
    <property type="match status" value="14"/>
</dbReference>
<protein>
    <submittedName>
        <fullName evidence="5">Uncharacterized protein</fullName>
    </submittedName>
</protein>
<evidence type="ECO:0000256" key="1">
    <source>
        <dbReference type="ARBA" id="ARBA00022737"/>
    </source>
</evidence>
<dbReference type="Pfam" id="PF12796">
    <property type="entry name" value="Ank_2"/>
    <property type="match status" value="5"/>
</dbReference>
<evidence type="ECO:0000313" key="6">
    <source>
        <dbReference type="Proteomes" id="UP000230750"/>
    </source>
</evidence>
<feature type="repeat" description="ANK" evidence="3">
    <location>
        <begin position="285"/>
        <end position="306"/>
    </location>
</feature>
<dbReference type="PANTHER" id="PTHR24198:SF165">
    <property type="entry name" value="ANKYRIN REPEAT-CONTAINING PROTEIN-RELATED"/>
    <property type="match status" value="1"/>
</dbReference>